<dbReference type="Gene3D" id="1.25.40.390">
    <property type="match status" value="1"/>
</dbReference>
<evidence type="ECO:0000256" key="5">
    <source>
        <dbReference type="ARBA" id="ARBA00023237"/>
    </source>
</evidence>
<feature type="domain" description="SusD-like N-terminal" evidence="7">
    <location>
        <begin position="49"/>
        <end position="254"/>
    </location>
</feature>
<sequence length="522" mass="57922">MKLVLKQYITAHRTAAAALSKASGNMSMRSLPVLIVALVSTMILASCNKYLDKQPDNRTTLDNPTKVSQLLTSAYPAADYISFCESLSDNSGDRGYATQGSLDPLINENAYKYIDYPSNISGSSDNYWLGCYNAIAAANQALEACNKAANPLPYQPYKGEALLARAYAHFMLVSLYAKTYNPATAATDPGIPYVTEPETQLLKKYDRKTVAYVYDMIEKDILAGIPLLDDNAYQVPAFRFTTTAAHAFAARFYLFKQQYDKVVQQADLAFPGSTTINYLRPWNTVYKPITDLDFRAIYTKSTQKANLLLATTGSTWARDWTGFRYGLNANIRIAIVKIPGIVNGSLAVDIRSYGASGQMKGLNKFLENFIYVQGSTQIGNAYIYIPLLSSGEVLFNRAEALVMQGNYDAAVSSLNTYLSTIINNYNPGTNNLTIAKALAYYNTSSTKDALINTILDLKRYEYVDEGMRWFDILRYHLPVTHTILDNSGNVVEHYDLKADDPRKVMQIPQTSQSQAGLAPNPR</sequence>
<evidence type="ECO:0000256" key="3">
    <source>
        <dbReference type="ARBA" id="ARBA00022729"/>
    </source>
</evidence>
<evidence type="ECO:0000256" key="2">
    <source>
        <dbReference type="ARBA" id="ARBA00006275"/>
    </source>
</evidence>
<dbReference type="InterPro" id="IPR012944">
    <property type="entry name" value="SusD_RagB_dom"/>
</dbReference>
<comment type="caution">
    <text evidence="8">The sequence shown here is derived from an EMBL/GenBank/DDBJ whole genome shotgun (WGS) entry which is preliminary data.</text>
</comment>
<comment type="similarity">
    <text evidence="2">Belongs to the SusD family.</text>
</comment>
<evidence type="ECO:0000256" key="4">
    <source>
        <dbReference type="ARBA" id="ARBA00023136"/>
    </source>
</evidence>
<keyword evidence="4" id="KW-0472">Membrane</keyword>
<evidence type="ECO:0000259" key="7">
    <source>
        <dbReference type="Pfam" id="PF14322"/>
    </source>
</evidence>
<feature type="domain" description="RagB/SusD" evidence="6">
    <location>
        <begin position="361"/>
        <end position="510"/>
    </location>
</feature>
<proteinExistence type="inferred from homology"/>
<keyword evidence="5" id="KW-0998">Cell outer membrane</keyword>
<evidence type="ECO:0000259" key="6">
    <source>
        <dbReference type="Pfam" id="PF07980"/>
    </source>
</evidence>
<dbReference type="Proteomes" id="UP000548326">
    <property type="component" value="Unassembled WGS sequence"/>
</dbReference>
<evidence type="ECO:0008006" key="10">
    <source>
        <dbReference type="Google" id="ProtNLM"/>
    </source>
</evidence>
<dbReference type="Pfam" id="PF07980">
    <property type="entry name" value="SusD_RagB"/>
    <property type="match status" value="1"/>
</dbReference>
<accession>A0A841J914</accession>
<gene>
    <name evidence="8" type="ORF">HDF22_001310</name>
</gene>
<dbReference type="AlphaFoldDB" id="A0A841J914"/>
<comment type="subcellular location">
    <subcellularLocation>
        <location evidence="1">Cell outer membrane</location>
    </subcellularLocation>
</comment>
<reference evidence="8 9" key="1">
    <citation type="submission" date="2020-08" db="EMBL/GenBank/DDBJ databases">
        <title>Genomic Encyclopedia of Type Strains, Phase IV (KMG-V): Genome sequencing to study the core and pangenomes of soil and plant-associated prokaryotes.</title>
        <authorList>
            <person name="Whitman W."/>
        </authorList>
    </citation>
    <scope>NUCLEOTIDE SEQUENCE [LARGE SCALE GENOMIC DNA]</scope>
    <source>
        <strain evidence="8 9">MP601</strain>
    </source>
</reference>
<keyword evidence="3" id="KW-0732">Signal</keyword>
<evidence type="ECO:0000313" key="9">
    <source>
        <dbReference type="Proteomes" id="UP000548326"/>
    </source>
</evidence>
<evidence type="ECO:0000313" key="8">
    <source>
        <dbReference type="EMBL" id="MBB6127204.1"/>
    </source>
</evidence>
<dbReference type="RefSeq" id="WP_221275970.1">
    <property type="nucleotide sequence ID" value="NZ_JACHCA010000003.1"/>
</dbReference>
<protein>
    <recommendedName>
        <fullName evidence="10">SusD family protein</fullName>
    </recommendedName>
</protein>
<dbReference type="Pfam" id="PF14322">
    <property type="entry name" value="SusD-like_3"/>
    <property type="match status" value="1"/>
</dbReference>
<organism evidence="8 9">
    <name type="scientific">Mucilaginibacter lappiensis</name>
    <dbReference type="NCBI Taxonomy" id="354630"/>
    <lineage>
        <taxon>Bacteria</taxon>
        <taxon>Pseudomonadati</taxon>
        <taxon>Bacteroidota</taxon>
        <taxon>Sphingobacteriia</taxon>
        <taxon>Sphingobacteriales</taxon>
        <taxon>Sphingobacteriaceae</taxon>
        <taxon>Mucilaginibacter</taxon>
    </lineage>
</organism>
<evidence type="ECO:0000256" key="1">
    <source>
        <dbReference type="ARBA" id="ARBA00004442"/>
    </source>
</evidence>
<dbReference type="InterPro" id="IPR033985">
    <property type="entry name" value="SusD-like_N"/>
</dbReference>
<dbReference type="InterPro" id="IPR011990">
    <property type="entry name" value="TPR-like_helical_dom_sf"/>
</dbReference>
<dbReference type="EMBL" id="JACHCA010000003">
    <property type="protein sequence ID" value="MBB6127204.1"/>
    <property type="molecule type" value="Genomic_DNA"/>
</dbReference>
<name>A0A841J914_9SPHI</name>
<dbReference type="GO" id="GO:0009279">
    <property type="term" value="C:cell outer membrane"/>
    <property type="evidence" value="ECO:0007669"/>
    <property type="project" value="UniProtKB-SubCell"/>
</dbReference>
<dbReference type="SUPFAM" id="SSF48452">
    <property type="entry name" value="TPR-like"/>
    <property type="match status" value="1"/>
</dbReference>